<keyword evidence="3" id="KW-1185">Reference proteome</keyword>
<name>A0ABD2CT85_VESMC</name>
<keyword evidence="1" id="KW-0812">Transmembrane</keyword>
<protein>
    <submittedName>
        <fullName evidence="2">Fatty acid synthase-like isoform X2</fullName>
    </submittedName>
</protein>
<evidence type="ECO:0000256" key="1">
    <source>
        <dbReference type="SAM" id="Phobius"/>
    </source>
</evidence>
<dbReference type="Gene3D" id="3.90.180.10">
    <property type="entry name" value="Medium-chain alcohol dehydrogenases, catalytic domain"/>
    <property type="match status" value="1"/>
</dbReference>
<dbReference type="Proteomes" id="UP001607303">
    <property type="component" value="Unassembled WGS sequence"/>
</dbReference>
<sequence length="205" mass="24939">MILQRTDNVGVDVPLNSLTEEKLQSSLRRFLEIEKFDFASNNQLSTKIFMKDIINVCYFYIFYLYYFILFYMFKYLIILGLCFCINNINYILQYMLYVVVLGGLEGFSLELHKVWLSTQENQIMEIIWLLVDTELNTIFEELYNISKFNYNSYNYYKNYINTCWNGIIKLKNCYLQNFAFRYGDKFRLRRTHFHEKFNTIHSDIF</sequence>
<gene>
    <name evidence="2" type="ORF">V1477_003592</name>
</gene>
<feature type="transmembrane region" description="Helical" evidence="1">
    <location>
        <begin position="53"/>
        <end position="71"/>
    </location>
</feature>
<organism evidence="2 3">
    <name type="scientific">Vespula maculifrons</name>
    <name type="common">Eastern yellow jacket</name>
    <name type="synonym">Wasp</name>
    <dbReference type="NCBI Taxonomy" id="7453"/>
    <lineage>
        <taxon>Eukaryota</taxon>
        <taxon>Metazoa</taxon>
        <taxon>Ecdysozoa</taxon>
        <taxon>Arthropoda</taxon>
        <taxon>Hexapoda</taxon>
        <taxon>Insecta</taxon>
        <taxon>Pterygota</taxon>
        <taxon>Neoptera</taxon>
        <taxon>Endopterygota</taxon>
        <taxon>Hymenoptera</taxon>
        <taxon>Apocrita</taxon>
        <taxon>Aculeata</taxon>
        <taxon>Vespoidea</taxon>
        <taxon>Vespidae</taxon>
        <taxon>Vespinae</taxon>
        <taxon>Vespula</taxon>
    </lineage>
</organism>
<reference evidence="2 3" key="1">
    <citation type="journal article" date="2024" name="Ann. Entomol. Soc. Am.">
        <title>Genomic analyses of the southern and eastern yellowjacket wasps (Hymenoptera: Vespidae) reveal evolutionary signatures of social life.</title>
        <authorList>
            <person name="Catto M.A."/>
            <person name="Caine P.B."/>
            <person name="Orr S.E."/>
            <person name="Hunt B.G."/>
            <person name="Goodisman M.A.D."/>
        </authorList>
    </citation>
    <scope>NUCLEOTIDE SEQUENCE [LARGE SCALE GENOMIC DNA]</scope>
    <source>
        <strain evidence="2">232</strain>
        <tissue evidence="2">Head and thorax</tissue>
    </source>
</reference>
<keyword evidence="1" id="KW-0472">Membrane</keyword>
<comment type="caution">
    <text evidence="2">The sequence shown here is derived from an EMBL/GenBank/DDBJ whole genome shotgun (WGS) entry which is preliminary data.</text>
</comment>
<keyword evidence="1" id="KW-1133">Transmembrane helix</keyword>
<dbReference type="AlphaFoldDB" id="A0ABD2CT85"/>
<evidence type="ECO:0000313" key="2">
    <source>
        <dbReference type="EMBL" id="KAL2748307.1"/>
    </source>
</evidence>
<accession>A0ABD2CT85</accession>
<dbReference type="EMBL" id="JAYRBN010000032">
    <property type="protein sequence ID" value="KAL2748307.1"/>
    <property type="molecule type" value="Genomic_DNA"/>
</dbReference>
<evidence type="ECO:0000313" key="3">
    <source>
        <dbReference type="Proteomes" id="UP001607303"/>
    </source>
</evidence>
<proteinExistence type="predicted"/>